<reference evidence="1 2" key="1">
    <citation type="submission" date="2016-06" db="EMBL/GenBank/DDBJ databases">
        <title>Complete genome sequence of a saline-alkali tolerant type strain Dietzia timorensis ID05-A0528T.</title>
        <authorList>
            <person name="Wu X."/>
        </authorList>
    </citation>
    <scope>NUCLEOTIDE SEQUENCE [LARGE SCALE GENOMIC DNA]</scope>
    <source>
        <strain evidence="1 2">ID05-A0528</strain>
    </source>
</reference>
<protein>
    <submittedName>
        <fullName evidence="1">Trehalose-2-sulfate acyltransferase papA2</fullName>
    </submittedName>
</protein>
<evidence type="ECO:0000313" key="2">
    <source>
        <dbReference type="Proteomes" id="UP000186104"/>
    </source>
</evidence>
<dbReference type="Gene3D" id="3.30.559.30">
    <property type="entry name" value="Nonribosomal peptide synthetase, condensation domain"/>
    <property type="match status" value="1"/>
</dbReference>
<dbReference type="Proteomes" id="UP000186104">
    <property type="component" value="Chromosome"/>
</dbReference>
<keyword evidence="1" id="KW-0808">Transferase</keyword>
<dbReference type="RefSeq" id="WP_075845042.1">
    <property type="nucleotide sequence ID" value="NZ_CP015961.1"/>
</dbReference>
<dbReference type="AlphaFoldDB" id="A0A173LMT1"/>
<dbReference type="Gene3D" id="3.30.559.10">
    <property type="entry name" value="Chloramphenicol acetyltransferase-like domain"/>
    <property type="match status" value="1"/>
</dbReference>
<evidence type="ECO:0000313" key="1">
    <source>
        <dbReference type="EMBL" id="ANI93586.1"/>
    </source>
</evidence>
<dbReference type="InterPro" id="IPR023213">
    <property type="entry name" value="CAT-like_dom_sf"/>
</dbReference>
<proteinExistence type="predicted"/>
<dbReference type="OrthoDB" id="9789603at2"/>
<dbReference type="GO" id="GO:0016746">
    <property type="term" value="F:acyltransferase activity"/>
    <property type="evidence" value="ECO:0007669"/>
    <property type="project" value="UniProtKB-KW"/>
</dbReference>
<dbReference type="SUPFAM" id="SSF52777">
    <property type="entry name" value="CoA-dependent acyltransferases"/>
    <property type="match status" value="2"/>
</dbReference>
<keyword evidence="2" id="KW-1185">Reference proteome</keyword>
<keyword evidence="1" id="KW-0012">Acyltransferase</keyword>
<organism evidence="1 2">
    <name type="scientific">Dietzia timorensis</name>
    <dbReference type="NCBI Taxonomy" id="499555"/>
    <lineage>
        <taxon>Bacteria</taxon>
        <taxon>Bacillati</taxon>
        <taxon>Actinomycetota</taxon>
        <taxon>Actinomycetes</taxon>
        <taxon>Mycobacteriales</taxon>
        <taxon>Dietziaceae</taxon>
        <taxon>Dietzia</taxon>
    </lineage>
</organism>
<name>A0A173LMT1_9ACTN</name>
<dbReference type="KEGG" id="dtm:BJL86_2826"/>
<gene>
    <name evidence="1" type="ORF">BJL86_2826</name>
</gene>
<dbReference type="STRING" id="499555.BJL86_2826"/>
<dbReference type="EMBL" id="CP015961">
    <property type="protein sequence ID" value="ANI93586.1"/>
    <property type="molecule type" value="Genomic_DNA"/>
</dbReference>
<sequence length="464" mass="50237">MRLTTIARMDLAAGTVHRYSVQVRPIPGTEVPVSFDQERHVALGSRPGSWIAAAFRPTIPARRDELARAWHAVIARHGTLTTVFSPALDTSAHDGGRPTLTTVEVHPGAWVTPQAGPGEDPRAVLRREFDRECDPFAAPSYALCLVEHDHCAAGADRPGDSRPTVVIGFDHAHVDAWSLLVVARDFAACLADVARGAACPGSELPPAPAFARHTAELAAQRVAPESVRRRWEEIMAAGGGEMPVFPLPLGDISVPRDEVVEVHHVLDAAGVERLAAHARSAGTRMLALAVAEMTLALHERGAAGLRAVFPVHSRTGDTWHDSVGWFITNSVLECISDDPLECGRRITEAIALGNHPLEPILRPWGGMPHTPGMFALSWLDHRRLPVDIDPALEPQHVSARIRTTGVMVWFVVNDTGLHMRCRYPDTPQARAGVGGWLRAVGAGLDRRADALLEASPKLHPELHE</sequence>
<accession>A0A173LMT1</accession>